<keyword evidence="2" id="KW-1185">Reference proteome</keyword>
<evidence type="ECO:0000313" key="2">
    <source>
        <dbReference type="Proteomes" id="UP000000305"/>
    </source>
</evidence>
<gene>
    <name evidence="1" type="ORF">DAPPUDRAFT_256944</name>
</gene>
<dbReference type="InParanoid" id="E9HCJ4"/>
<reference evidence="1 2" key="1">
    <citation type="journal article" date="2011" name="Science">
        <title>The ecoresponsive genome of Daphnia pulex.</title>
        <authorList>
            <person name="Colbourne J.K."/>
            <person name="Pfrender M.E."/>
            <person name="Gilbert D."/>
            <person name="Thomas W.K."/>
            <person name="Tucker A."/>
            <person name="Oakley T.H."/>
            <person name="Tokishita S."/>
            <person name="Aerts A."/>
            <person name="Arnold G.J."/>
            <person name="Basu M.K."/>
            <person name="Bauer D.J."/>
            <person name="Caceres C.E."/>
            <person name="Carmel L."/>
            <person name="Casola C."/>
            <person name="Choi J.H."/>
            <person name="Detter J.C."/>
            <person name="Dong Q."/>
            <person name="Dusheyko S."/>
            <person name="Eads B.D."/>
            <person name="Frohlich T."/>
            <person name="Geiler-Samerotte K.A."/>
            <person name="Gerlach D."/>
            <person name="Hatcher P."/>
            <person name="Jogdeo S."/>
            <person name="Krijgsveld J."/>
            <person name="Kriventseva E.V."/>
            <person name="Kultz D."/>
            <person name="Laforsch C."/>
            <person name="Lindquist E."/>
            <person name="Lopez J."/>
            <person name="Manak J.R."/>
            <person name="Muller J."/>
            <person name="Pangilinan J."/>
            <person name="Patwardhan R.P."/>
            <person name="Pitluck S."/>
            <person name="Pritham E.J."/>
            <person name="Rechtsteiner A."/>
            <person name="Rho M."/>
            <person name="Rogozin I.B."/>
            <person name="Sakarya O."/>
            <person name="Salamov A."/>
            <person name="Schaack S."/>
            <person name="Shapiro H."/>
            <person name="Shiga Y."/>
            <person name="Skalitzky C."/>
            <person name="Smith Z."/>
            <person name="Souvorov A."/>
            <person name="Sung W."/>
            <person name="Tang Z."/>
            <person name="Tsuchiya D."/>
            <person name="Tu H."/>
            <person name="Vos H."/>
            <person name="Wang M."/>
            <person name="Wolf Y.I."/>
            <person name="Yamagata H."/>
            <person name="Yamada T."/>
            <person name="Ye Y."/>
            <person name="Shaw J.R."/>
            <person name="Andrews J."/>
            <person name="Crease T.J."/>
            <person name="Tang H."/>
            <person name="Lucas S.M."/>
            <person name="Robertson H.M."/>
            <person name="Bork P."/>
            <person name="Koonin E.V."/>
            <person name="Zdobnov E.M."/>
            <person name="Grigoriev I.V."/>
            <person name="Lynch M."/>
            <person name="Boore J.L."/>
        </authorList>
    </citation>
    <scope>NUCLEOTIDE SEQUENCE [LARGE SCALE GENOMIC DNA]</scope>
</reference>
<proteinExistence type="predicted"/>
<dbReference type="KEGG" id="dpx:DAPPUDRAFT_256944"/>
<dbReference type="EMBL" id="GL732620">
    <property type="protein sequence ID" value="EFX70482.1"/>
    <property type="molecule type" value="Genomic_DNA"/>
</dbReference>
<sequence length="54" mass="5951">MSASEILLPEELKSPIRIPDDKEEVTLTTSGLGSKVIQVPLHHSSKVTKKLIKK</sequence>
<protein>
    <submittedName>
        <fullName evidence="1">Uncharacterized protein</fullName>
    </submittedName>
</protein>
<name>E9HCJ4_DAPPU</name>
<dbReference type="HOGENOM" id="CLU_3052478_0_0_1"/>
<accession>E9HCJ4</accession>
<organism evidence="1 2">
    <name type="scientific">Daphnia pulex</name>
    <name type="common">Water flea</name>
    <dbReference type="NCBI Taxonomy" id="6669"/>
    <lineage>
        <taxon>Eukaryota</taxon>
        <taxon>Metazoa</taxon>
        <taxon>Ecdysozoa</taxon>
        <taxon>Arthropoda</taxon>
        <taxon>Crustacea</taxon>
        <taxon>Branchiopoda</taxon>
        <taxon>Diplostraca</taxon>
        <taxon>Cladocera</taxon>
        <taxon>Anomopoda</taxon>
        <taxon>Daphniidae</taxon>
        <taxon>Daphnia</taxon>
    </lineage>
</organism>
<dbReference type="Proteomes" id="UP000000305">
    <property type="component" value="Unassembled WGS sequence"/>
</dbReference>
<dbReference type="AlphaFoldDB" id="E9HCJ4"/>
<evidence type="ECO:0000313" key="1">
    <source>
        <dbReference type="EMBL" id="EFX70482.1"/>
    </source>
</evidence>